<feature type="region of interest" description="Disordered" evidence="3">
    <location>
        <begin position="1"/>
        <end position="52"/>
    </location>
</feature>
<dbReference type="InterPro" id="IPR039370">
    <property type="entry name" value="BTF3"/>
</dbReference>
<evidence type="ECO:0000256" key="1">
    <source>
        <dbReference type="ARBA" id="ARBA00005296"/>
    </source>
</evidence>
<dbReference type="EMBL" id="JAKUCV010006380">
    <property type="protein sequence ID" value="KAJ4827627.1"/>
    <property type="molecule type" value="Genomic_DNA"/>
</dbReference>
<gene>
    <name evidence="5" type="ORF">Tsubulata_008243</name>
</gene>
<dbReference type="Gene3D" id="2.20.70.30">
    <property type="entry name" value="Nascent polypeptide-associated complex domain"/>
    <property type="match status" value="1"/>
</dbReference>
<feature type="domain" description="NAC-A/B" evidence="4">
    <location>
        <begin position="60"/>
        <end position="128"/>
    </location>
</feature>
<evidence type="ECO:0000256" key="2">
    <source>
        <dbReference type="RuleBase" id="RU361272"/>
    </source>
</evidence>
<dbReference type="AlphaFoldDB" id="A0A9Q0J4D0"/>
<feature type="compositionally biased region" description="Basic and acidic residues" evidence="3">
    <location>
        <begin position="36"/>
        <end position="52"/>
    </location>
</feature>
<dbReference type="Pfam" id="PF01849">
    <property type="entry name" value="NAC"/>
    <property type="match status" value="1"/>
</dbReference>
<protein>
    <recommendedName>
        <fullName evidence="2">Nascent polypeptide-associated complex subunit beta</fullName>
    </recommendedName>
</protein>
<evidence type="ECO:0000313" key="5">
    <source>
        <dbReference type="EMBL" id="KAJ4827627.1"/>
    </source>
</evidence>
<reference evidence="5" key="2">
    <citation type="journal article" date="2023" name="Plants (Basel)">
        <title>Annotation of the Turnera subulata (Passifloraceae) Draft Genome Reveals the S-Locus Evolved after the Divergence of Turneroideae from Passifloroideae in a Stepwise Manner.</title>
        <authorList>
            <person name="Henning P.M."/>
            <person name="Roalson E.H."/>
            <person name="Mir W."/>
            <person name="McCubbin A.G."/>
            <person name="Shore J.S."/>
        </authorList>
    </citation>
    <scope>NUCLEOTIDE SEQUENCE</scope>
    <source>
        <strain evidence="5">F60SS</strain>
    </source>
</reference>
<keyword evidence="2" id="KW-0805">Transcription regulation</keyword>
<dbReference type="PANTHER" id="PTHR10351">
    <property type="entry name" value="TRANSCRIPTION FACTOR BTF3 FAMILY MEMBER"/>
    <property type="match status" value="1"/>
</dbReference>
<keyword evidence="2" id="KW-0804">Transcription</keyword>
<comment type="similarity">
    <text evidence="1 2">Belongs to the NAC-beta family.</text>
</comment>
<name>A0A9Q0J4D0_9ROSI</name>
<evidence type="ECO:0000259" key="4">
    <source>
        <dbReference type="PROSITE" id="PS51151"/>
    </source>
</evidence>
<organism evidence="5 6">
    <name type="scientific">Turnera subulata</name>
    <dbReference type="NCBI Taxonomy" id="218843"/>
    <lineage>
        <taxon>Eukaryota</taxon>
        <taxon>Viridiplantae</taxon>
        <taxon>Streptophyta</taxon>
        <taxon>Embryophyta</taxon>
        <taxon>Tracheophyta</taxon>
        <taxon>Spermatophyta</taxon>
        <taxon>Magnoliopsida</taxon>
        <taxon>eudicotyledons</taxon>
        <taxon>Gunneridae</taxon>
        <taxon>Pentapetalae</taxon>
        <taxon>rosids</taxon>
        <taxon>fabids</taxon>
        <taxon>Malpighiales</taxon>
        <taxon>Passifloraceae</taxon>
        <taxon>Turnera</taxon>
    </lineage>
</organism>
<proteinExistence type="inferred from homology"/>
<accession>A0A9Q0J4D0</accession>
<keyword evidence="6" id="KW-1185">Reference proteome</keyword>
<reference evidence="5" key="1">
    <citation type="submission" date="2022-02" db="EMBL/GenBank/DDBJ databases">
        <authorList>
            <person name="Henning P.M."/>
            <person name="McCubbin A.G."/>
            <person name="Shore J.S."/>
        </authorList>
    </citation>
    <scope>NUCLEOTIDE SEQUENCE</scope>
    <source>
        <strain evidence="5">F60SS</strain>
        <tissue evidence="5">Leaves</tissue>
    </source>
</reference>
<comment type="caution">
    <text evidence="5">The sequence shown here is derived from an EMBL/GenBank/DDBJ whole genome shotgun (WGS) entry which is preliminary data.</text>
</comment>
<evidence type="ECO:0000256" key="3">
    <source>
        <dbReference type="SAM" id="MobiDB-lite"/>
    </source>
</evidence>
<evidence type="ECO:0000313" key="6">
    <source>
        <dbReference type="Proteomes" id="UP001141552"/>
    </source>
</evidence>
<comment type="subunit">
    <text evidence="2">Part of the nascent polypeptide-associated complex (NAC).</text>
</comment>
<dbReference type="OrthoDB" id="8033832at2759"/>
<dbReference type="PROSITE" id="PS51151">
    <property type="entry name" value="NAC_AB"/>
    <property type="match status" value="1"/>
</dbReference>
<dbReference type="InterPro" id="IPR002715">
    <property type="entry name" value="Nas_poly-pep-assoc_cplx_dom"/>
</dbReference>
<dbReference type="Proteomes" id="UP001141552">
    <property type="component" value="Unassembled WGS sequence"/>
</dbReference>
<dbReference type="InterPro" id="IPR038187">
    <property type="entry name" value="NAC_A/B_dom_sf"/>
</dbReference>
<sequence length="184" mass="20945">MDTVKLTKLAPSVRSGGKGTVRRKKEAGHKSTTTKASDKSTKTYGGGDEKAANKSTTTIYADDEELHSFLRRASIEVETVPDVEEVLMFLDRKKAFLEFLNPKVERCPAAKMWLITGPRTTSINYRRPGDDKDEAITKEYEEYDRQYFETEDNWPLRESNLVEFVASSMVADLVTSDGTWNWEF</sequence>